<dbReference type="RefSeq" id="WP_156565183.1">
    <property type="nucleotide sequence ID" value="NZ_CACRTZ010000005.1"/>
</dbReference>
<dbReference type="InterPro" id="IPR023867">
    <property type="entry name" value="Sulphatase_maturase_rSAM"/>
</dbReference>
<dbReference type="Gene3D" id="3.20.20.70">
    <property type="entry name" value="Aldolase class I"/>
    <property type="match status" value="1"/>
</dbReference>
<evidence type="ECO:0000256" key="6">
    <source>
        <dbReference type="ARBA" id="ARBA00023014"/>
    </source>
</evidence>
<keyword evidence="3" id="KW-0949">S-adenosyl-L-methionine</keyword>
<keyword evidence="2" id="KW-0004">4Fe-4S</keyword>
<protein>
    <recommendedName>
        <fullName evidence="8">Radical SAM core domain-containing protein</fullName>
    </recommendedName>
</protein>
<gene>
    <name evidence="9" type="ORF">EMLFYP7_01027</name>
</gene>
<dbReference type="EMBL" id="CACRTZ010000005">
    <property type="protein sequence ID" value="VYT95056.1"/>
    <property type="molecule type" value="Genomic_DNA"/>
</dbReference>
<keyword evidence="5" id="KW-0408">Iron</keyword>
<dbReference type="CDD" id="cd01335">
    <property type="entry name" value="Radical_SAM"/>
    <property type="match status" value="1"/>
</dbReference>
<sequence>MINIFNTVAKPGGNLCNLQCEYCFYLQNNVPRPANPVMDDKTLEAYIRNTLISTPGENVAFCWQGGEPTLCGLPFFKKVVELQQQYRGNKTVHNSLQTNGILLNDSWARFLRDHGFLVGLSIDGPAILHDAWRKSRAGKPTWHKVVRALHALRRHEVPVNAMVVVSRQSTPLAKEVYHALTRELNLRHLQFIPLLEAQTPWTVTPEGWGRFLRDIFDQWLENDVGKVFIQFFDDLLGVWAGEPATLCTMQPRCGQSLLVEKNGDVYSCDHYVSPEYKLGNLTQDPLATLAGSPFQQRFGLAKAQLSARCQACPWRFACHGGCPKHRTLLQDGEYQNYLCEGYLSFFRHITPYMNVMRKLLLNQQPPALVMNFIPEIREHVSKLTELER</sequence>
<evidence type="ECO:0000256" key="7">
    <source>
        <dbReference type="ARBA" id="ARBA00023601"/>
    </source>
</evidence>
<feature type="domain" description="Radical SAM core" evidence="8">
    <location>
        <begin position="1"/>
        <end position="221"/>
    </location>
</feature>
<dbReference type="Pfam" id="PF13186">
    <property type="entry name" value="SPASM"/>
    <property type="match status" value="1"/>
</dbReference>
<dbReference type="InterPro" id="IPR047207">
    <property type="entry name" value="SPASM_anSME"/>
</dbReference>
<evidence type="ECO:0000256" key="4">
    <source>
        <dbReference type="ARBA" id="ARBA00022723"/>
    </source>
</evidence>
<dbReference type="GO" id="GO:0051539">
    <property type="term" value="F:4 iron, 4 sulfur cluster binding"/>
    <property type="evidence" value="ECO:0007669"/>
    <property type="project" value="UniProtKB-KW"/>
</dbReference>
<keyword evidence="6" id="KW-0411">Iron-sulfur</keyword>
<keyword evidence="4" id="KW-0479">Metal-binding</keyword>
<dbReference type="NCBIfam" id="TIGR03942">
    <property type="entry name" value="sulfatase_rSAM"/>
    <property type="match status" value="1"/>
</dbReference>
<dbReference type="NCBIfam" id="TIGR04085">
    <property type="entry name" value="rSAM_more_4Fe4S"/>
    <property type="match status" value="1"/>
</dbReference>
<dbReference type="PANTHER" id="PTHR43273:SF3">
    <property type="entry name" value="ANAEROBIC SULFATASE-MATURATING ENZYME HOMOLOG ASLB-RELATED"/>
    <property type="match status" value="1"/>
</dbReference>
<evidence type="ECO:0000259" key="8">
    <source>
        <dbReference type="PROSITE" id="PS51918"/>
    </source>
</evidence>
<dbReference type="GO" id="GO:0046872">
    <property type="term" value="F:metal ion binding"/>
    <property type="evidence" value="ECO:0007669"/>
    <property type="project" value="UniProtKB-KW"/>
</dbReference>
<dbReference type="SFLD" id="SFLDS00029">
    <property type="entry name" value="Radical_SAM"/>
    <property type="match status" value="1"/>
</dbReference>
<dbReference type="SFLD" id="SFLDG01386">
    <property type="entry name" value="main_SPASM_domain-containing"/>
    <property type="match status" value="1"/>
</dbReference>
<comment type="similarity">
    <text evidence="7">Belongs to the radical SAM superfamily. Anaerobic sulfatase-maturating enzyme family.</text>
</comment>
<dbReference type="InterPro" id="IPR013785">
    <property type="entry name" value="Aldolase_TIM"/>
</dbReference>
<organism evidence="9">
    <name type="scientific">Phytobacter massiliensis</name>
    <dbReference type="NCBI Taxonomy" id="1485952"/>
    <lineage>
        <taxon>Bacteria</taxon>
        <taxon>Pseudomonadati</taxon>
        <taxon>Pseudomonadota</taxon>
        <taxon>Gammaproteobacteria</taxon>
        <taxon>Enterobacterales</taxon>
        <taxon>Enterobacteriaceae</taxon>
        <taxon>Phytobacter</taxon>
    </lineage>
</organism>
<evidence type="ECO:0000313" key="9">
    <source>
        <dbReference type="EMBL" id="VYT95056.1"/>
    </source>
</evidence>
<dbReference type="CDD" id="cd21120">
    <property type="entry name" value="SPASM_anSME"/>
    <property type="match status" value="1"/>
</dbReference>
<evidence type="ECO:0000256" key="2">
    <source>
        <dbReference type="ARBA" id="ARBA00022485"/>
    </source>
</evidence>
<comment type="cofactor">
    <cofactor evidence="1">
        <name>[4Fe-4S] cluster</name>
        <dbReference type="ChEBI" id="CHEBI:49883"/>
    </cofactor>
</comment>
<dbReference type="SFLD" id="SFLDG01384">
    <property type="entry name" value="thioether_bond_formation_requi"/>
    <property type="match status" value="1"/>
</dbReference>
<evidence type="ECO:0000256" key="5">
    <source>
        <dbReference type="ARBA" id="ARBA00023004"/>
    </source>
</evidence>
<dbReference type="InterPro" id="IPR007197">
    <property type="entry name" value="rSAM"/>
</dbReference>
<dbReference type="GO" id="GO:0016491">
    <property type="term" value="F:oxidoreductase activity"/>
    <property type="evidence" value="ECO:0007669"/>
    <property type="project" value="InterPro"/>
</dbReference>
<dbReference type="PROSITE" id="PS51918">
    <property type="entry name" value="RADICAL_SAM"/>
    <property type="match status" value="1"/>
</dbReference>
<reference evidence="9" key="1">
    <citation type="submission" date="2019-11" db="EMBL/GenBank/DDBJ databases">
        <authorList>
            <person name="Feng L."/>
        </authorList>
    </citation>
    <scope>NUCLEOTIDE SEQUENCE</scope>
    <source>
        <strain evidence="9">EMassiliensisLFYP7</strain>
    </source>
</reference>
<evidence type="ECO:0000256" key="1">
    <source>
        <dbReference type="ARBA" id="ARBA00001966"/>
    </source>
</evidence>
<evidence type="ECO:0000256" key="3">
    <source>
        <dbReference type="ARBA" id="ARBA00022691"/>
    </source>
</evidence>
<dbReference type="SFLD" id="SFLDG01072">
    <property type="entry name" value="dehydrogenase_like"/>
    <property type="match status" value="1"/>
</dbReference>
<accession>A0A6N3AZK1</accession>
<dbReference type="SFLD" id="SFLDF00285">
    <property type="entry name" value="anaerobic_Ser-type_sulfatase-m"/>
    <property type="match status" value="1"/>
</dbReference>
<dbReference type="AlphaFoldDB" id="A0A6N3AZK1"/>
<dbReference type="InterPro" id="IPR034491">
    <property type="entry name" value="Anaerob_Ser_sulfatase-maturase"/>
</dbReference>
<proteinExistence type="inferred from homology"/>
<dbReference type="Pfam" id="PF04055">
    <property type="entry name" value="Radical_SAM"/>
    <property type="match status" value="1"/>
</dbReference>
<name>A0A6N3AZK1_9ENTR</name>
<dbReference type="SUPFAM" id="SSF102114">
    <property type="entry name" value="Radical SAM enzymes"/>
    <property type="match status" value="1"/>
</dbReference>
<dbReference type="SFLD" id="SFLDG01067">
    <property type="entry name" value="SPASM/twitch_domain_containing"/>
    <property type="match status" value="1"/>
</dbReference>
<dbReference type="InterPro" id="IPR023885">
    <property type="entry name" value="4Fe4S-binding_SPASM_dom"/>
</dbReference>
<dbReference type="PANTHER" id="PTHR43273">
    <property type="entry name" value="ANAEROBIC SULFATASE-MATURATING ENZYME HOMOLOG ASLB-RELATED"/>
    <property type="match status" value="1"/>
</dbReference>
<dbReference type="InterPro" id="IPR058240">
    <property type="entry name" value="rSAM_sf"/>
</dbReference>